<proteinExistence type="predicted"/>
<sequence>MLCLYKCHWDLFYDFFSTMLNEKLSQSLNVDSEVSINNLENKDTIVEKDPSNVVPDVNACVDNGEMNSFTEDESIIETEDNTNDKDFNLSDNESESDKESTHKVKRHKAKTKKSSKMLDSVFYELRRSERTRVEPVRHTNMDFSDDHSSGDYDQVSRKKRKKNNSKSQSVQSSLDSYEESDFDDKSRKKKQNPLVLKDELRFSSRNSKTRNYNENSMDDDFDFTDDDESNYVYLKNPKTDSSEIQDSIEAVLDHRQIPKEDANEFNDEYVLEYLIKWQSRSHLHNTWKTYEDLKKSRGWKKVDNYIKQYIDLDKQIRENPTTTVEHIEAMDIESERRRNILIEYQTVDRVVSSRIVKSCEFDEHPHTEYFCKWKQLYYDSCTWECASTISNAQEQIDKYLNRSVSPILPYKSVLYGSSRPKFKKLDTQPDYIKNGELRDFQLTGVNWMAYLWSKNENGILADEMGLGKTAQTVSFLSYLVHTMHIHGPFLIVVPLSTIPAWQENLETWATDLNSIIYIGNSKARKTIQEHEFYVEENSKKLKFNILITTYEYILKDKYELNQIKWQYMAIDEAHRLKNSESQLYESLRDFKAANRLLITGTPLQNNIKELAALIDFLMPKRFEIDRELNFEAPNAEQEAYIRDLHKRLQPYILRRLKKDVEKSLPSKSERILRVELSELQTHWYKNILTRNYRALSMSTGNSQLNLLNIVIELKKASNHPYLFPNAEENWLNSIGSKKSREDVLRGIVINSGKMILLDKLLTRLKRDGHRVLIFSQMVRMLDIIGDYLVLRGLPFQRLDGTISASIRKASIEHFNAAGSPDFVFLLSTRAGGLGINLMTADTVIIFDSDWNPQADLQAMARAHRIGQKSHVMVYRFVSKDTVEEDILERARRKMILEYAIISLGITDKSNSGKPDKFTAQELSAILKFGASNMFKDNDNQKRLEDMNLDDVLEHAENHDIGQDVGGASMGGEEFLKQFEVTDCRTDITWEDIIPEEERNRIEAEEKLRQDEEFLQEQISMNSKRMIKHPENMLTRGIVSDRKMKKIDPKLRQLSEKEIRNLYRAILKFGSPLDRWEEVIKESDLPSQMPPEKIRSVVQELFKSCKQAIINQEMENKDIDNHVLSNQNPKQKKALLIEFKGVKNINAETVIQRAKDLHFVHQLVKGADPKVFRIPGQVKPVHGWSCQWGEREDAMMLIGIDKYGFGSWTSIKDDPDLNMHDKIFLDDDRAEKDEHKEGKETRDSKLIPGPSHLVRRGEYLLNLAREILDVKTSNSLNNTSSEKKANNTMLSNSHVKKTKNSHISQSLTPLQQSKLKNINHDLPTVKQSLKTRKSKRIKTEDNINTVKKEDFDDESECSSMDEDDCKRILHPVRKQLKTLKKNKYIDRSKLAMILKECLTTVGDFIEMTVASRSETDKDRLKKHLWVFTSYFWPKRIPYIQKKILKIKYSSMSRFLFTSESVGEGHPDKICDQISDAILDACLASDPYSRVACEVATKTGMQVKSLIMVFGEITTKAVINYQEIVRSTVKRIGYDSIEKGFDYKTCEILVAIEEQSPDIAQGLHLENSLENIGAGDQGIMFGYATNETRELLPLTVLLAHRLNMALAEARRSREMDWLRPDSKTQVTVEYEQKDGELRPIRVDTIVVSAQHSESISTEEIRCEILEKIIKKVIPSEYLDSKTIYHIQPSGRFVIGGPQGDAGLTGRKIIVDTYGGWGAHGGGAFSGKDFSKVDRSAAYAARWIAKSLVASGLCKRCLVQLSYAIGISYPLSIFVEHYGTSSKTSSELVEIIKKNFDLRPGVIVKELELQKPIYSKTSCYGHFTDQSSLWEKPKELIF</sequence>
<dbReference type="Proteomes" id="UP000768646">
    <property type="component" value="Unassembled WGS sequence"/>
</dbReference>
<evidence type="ECO:0000313" key="1">
    <source>
        <dbReference type="EMBL" id="KAG4304763.1"/>
    </source>
</evidence>
<reference evidence="1 2" key="1">
    <citation type="journal article" date="2021" name="Commun. Biol.">
        <title>Genomic insights into the host specific adaptation of the Pneumocystis genus.</title>
        <authorList>
            <person name="Cisse O.H."/>
            <person name="Ma L."/>
            <person name="Dekker J.P."/>
            <person name="Khil P.P."/>
            <person name="Youn J.-H."/>
            <person name="Brenchley J.M."/>
            <person name="Blair R."/>
            <person name="Pahar B."/>
            <person name="Chabe M."/>
            <person name="Van Rompay K.K.A."/>
            <person name="Keesler R."/>
            <person name="Sukura A."/>
            <person name="Hirsch V."/>
            <person name="Kutty G."/>
            <person name="Liu Y."/>
            <person name="Peng L."/>
            <person name="Chen J."/>
            <person name="Song J."/>
            <person name="Weissenbacher-Lang C."/>
            <person name="Xu J."/>
            <person name="Upham N.S."/>
            <person name="Stajich J.E."/>
            <person name="Cuomo C.A."/>
            <person name="Cushion M.T."/>
            <person name="Kovacs J.A."/>
        </authorList>
    </citation>
    <scope>NUCLEOTIDE SEQUENCE [LARGE SCALE GENOMIC DNA]</scope>
    <source>
        <strain evidence="1 2">RABM</strain>
    </source>
</reference>
<protein>
    <submittedName>
        <fullName evidence="1">Uncharacterized protein</fullName>
    </submittedName>
</protein>
<keyword evidence="2" id="KW-1185">Reference proteome</keyword>
<gene>
    <name evidence="1" type="ORF">PORY_001816</name>
</gene>
<dbReference type="EMBL" id="JABTEG010000006">
    <property type="protein sequence ID" value="KAG4304763.1"/>
    <property type="molecule type" value="Genomic_DNA"/>
</dbReference>
<organism evidence="1 2">
    <name type="scientific">Pneumocystis oryctolagi</name>
    <dbReference type="NCBI Taxonomy" id="42067"/>
    <lineage>
        <taxon>Eukaryota</taxon>
        <taxon>Fungi</taxon>
        <taxon>Dikarya</taxon>
        <taxon>Ascomycota</taxon>
        <taxon>Taphrinomycotina</taxon>
        <taxon>Pneumocystomycetes</taxon>
        <taxon>Pneumocystaceae</taxon>
        <taxon>Pneumocystis</taxon>
    </lineage>
</organism>
<evidence type="ECO:0000313" key="2">
    <source>
        <dbReference type="Proteomes" id="UP000768646"/>
    </source>
</evidence>
<name>A0ACB7CCU7_9ASCO</name>
<comment type="caution">
    <text evidence="1">The sequence shown here is derived from an EMBL/GenBank/DDBJ whole genome shotgun (WGS) entry which is preliminary data.</text>
</comment>
<accession>A0ACB7CCU7</accession>